<organism evidence="1 2">
    <name type="scientific">Campylobacter concisus</name>
    <dbReference type="NCBI Taxonomy" id="199"/>
    <lineage>
        <taxon>Bacteria</taxon>
        <taxon>Pseudomonadati</taxon>
        <taxon>Campylobacterota</taxon>
        <taxon>Epsilonproteobacteria</taxon>
        <taxon>Campylobacterales</taxon>
        <taxon>Campylobacteraceae</taxon>
        <taxon>Campylobacter</taxon>
    </lineage>
</organism>
<keyword evidence="1" id="KW-0347">Helicase</keyword>
<reference evidence="2" key="1">
    <citation type="submission" date="2015-08" db="EMBL/GenBank/DDBJ databases">
        <title>Comparative genomics of the Campylobacter concisus group.</title>
        <authorList>
            <person name="Miller W.G."/>
            <person name="Yee E."/>
            <person name="Chapman M.H."/>
            <person name="Huynh S."/>
            <person name="Bono J.L."/>
            <person name="On S.L.W."/>
            <person name="St Leger J."/>
            <person name="Foster G."/>
            <person name="Parker C.T."/>
        </authorList>
    </citation>
    <scope>NUCLEOTIDE SEQUENCE [LARGE SCALE GENOMIC DNA]</scope>
    <source>
        <strain evidence="2">ATCC 33237</strain>
    </source>
</reference>
<keyword evidence="1" id="KW-0547">Nucleotide-binding</keyword>
<dbReference type="GO" id="GO:0004386">
    <property type="term" value="F:helicase activity"/>
    <property type="evidence" value="ECO:0007669"/>
    <property type="project" value="UniProtKB-KW"/>
</dbReference>
<sequence>MSKMSKLLSEAISSIINKKEESDIDSLFSAGGTSALMSAISKLDDFELICFLVIK</sequence>
<evidence type="ECO:0000313" key="1">
    <source>
        <dbReference type="EMBL" id="ALF46783.1"/>
    </source>
</evidence>
<dbReference type="EMBL" id="CP012541">
    <property type="protein sequence ID" value="ALF46783.1"/>
    <property type="molecule type" value="Genomic_DNA"/>
</dbReference>
<name>A0A0M4SRS6_9BACT</name>
<evidence type="ECO:0000313" key="2">
    <source>
        <dbReference type="Proteomes" id="UP000066049"/>
    </source>
</evidence>
<dbReference type="RefSeq" id="WP_199906615.1">
    <property type="nucleotide sequence ID" value="NZ_CABMKQ010000046.1"/>
</dbReference>
<accession>A0A0M4SRS6</accession>
<dbReference type="KEGG" id="ccoc:CCON33237_0055"/>
<dbReference type="AlphaFoldDB" id="A0A0M4SRS6"/>
<gene>
    <name evidence="1" type="ORF">CCON33237_0055</name>
</gene>
<dbReference type="GeneID" id="64571821"/>
<protein>
    <submittedName>
        <fullName evidence="1">Putative helicase</fullName>
    </submittedName>
</protein>
<keyword evidence="1" id="KW-0067">ATP-binding</keyword>
<proteinExistence type="predicted"/>
<keyword evidence="1" id="KW-0378">Hydrolase</keyword>
<dbReference type="PATRIC" id="fig|199.248.peg.63"/>
<dbReference type="Proteomes" id="UP000066049">
    <property type="component" value="Chromosome"/>
</dbReference>